<feature type="region of interest" description="Disordered" evidence="1">
    <location>
        <begin position="152"/>
        <end position="180"/>
    </location>
</feature>
<protein>
    <submittedName>
        <fullName evidence="2">Outer membrane murein-binding lipoprotein Lpp</fullName>
    </submittedName>
</protein>
<dbReference type="AlphaFoldDB" id="A0A7W9C9V3"/>
<name>A0A7W9C9V3_9MICO</name>
<organism evidence="2 3">
    <name type="scientific">Microbacterium ginsengiterrae</name>
    <dbReference type="NCBI Taxonomy" id="546115"/>
    <lineage>
        <taxon>Bacteria</taxon>
        <taxon>Bacillati</taxon>
        <taxon>Actinomycetota</taxon>
        <taxon>Actinomycetes</taxon>
        <taxon>Micrococcales</taxon>
        <taxon>Microbacteriaceae</taxon>
        <taxon>Microbacterium</taxon>
    </lineage>
</organism>
<dbReference type="EMBL" id="JACHMU010000001">
    <property type="protein sequence ID" value="MBB5741665.1"/>
    <property type="molecule type" value="Genomic_DNA"/>
</dbReference>
<evidence type="ECO:0000256" key="1">
    <source>
        <dbReference type="SAM" id="MobiDB-lite"/>
    </source>
</evidence>
<evidence type="ECO:0000313" key="2">
    <source>
        <dbReference type="EMBL" id="MBB5741665.1"/>
    </source>
</evidence>
<keyword evidence="3" id="KW-1185">Reference proteome</keyword>
<feature type="compositionally biased region" description="Basic and acidic residues" evidence="1">
    <location>
        <begin position="159"/>
        <end position="170"/>
    </location>
</feature>
<keyword evidence="2" id="KW-0449">Lipoprotein</keyword>
<comment type="caution">
    <text evidence="2">The sequence shown here is derived from an EMBL/GenBank/DDBJ whole genome shotgun (WGS) entry which is preliminary data.</text>
</comment>
<sequence length="180" mass="19381">MSAHSLGAYGQQMSTQLKNDSALGLGAVLVGSLPAKLMTDEAPDRYTVEAVFTRQADRDEVAAVHDGATRDYLSTKGYPTVELHVSDRRLEIHNTNLEELRDGLAQVIAEHLSEMSATIRAEREVASARFNEASHREQTRAAAVAALAESVTFSSSTPHADEDTAARADEWISEGGAARS</sequence>
<gene>
    <name evidence="2" type="ORF">HD600_000162</name>
</gene>
<accession>A0A7W9C9V3</accession>
<dbReference type="RefSeq" id="WP_338402255.1">
    <property type="nucleotide sequence ID" value="NZ_BAAAPG010000001.1"/>
</dbReference>
<reference evidence="2 3" key="1">
    <citation type="submission" date="2020-08" db="EMBL/GenBank/DDBJ databases">
        <title>Sequencing the genomes of 1000 actinobacteria strains.</title>
        <authorList>
            <person name="Klenk H.-P."/>
        </authorList>
    </citation>
    <scope>NUCLEOTIDE SEQUENCE [LARGE SCALE GENOMIC DNA]</scope>
    <source>
        <strain evidence="2 3">DSM 24823</strain>
    </source>
</reference>
<evidence type="ECO:0000313" key="3">
    <source>
        <dbReference type="Proteomes" id="UP000517712"/>
    </source>
</evidence>
<proteinExistence type="predicted"/>
<dbReference type="Proteomes" id="UP000517712">
    <property type="component" value="Unassembled WGS sequence"/>
</dbReference>